<dbReference type="InterPro" id="IPR050502">
    <property type="entry name" value="Euk_RNA-bind_prot"/>
</dbReference>
<dbReference type="GeneID" id="19305057"/>
<dbReference type="Proteomes" id="UP000030669">
    <property type="component" value="Unassembled WGS sequence"/>
</dbReference>
<evidence type="ECO:0000256" key="2">
    <source>
        <dbReference type="PROSITE-ProRule" id="PRU00176"/>
    </source>
</evidence>
<accession>S7RD05</accession>
<evidence type="ECO:0000256" key="3">
    <source>
        <dbReference type="SAM" id="MobiDB-lite"/>
    </source>
</evidence>
<sequence length="260" mass="28022">KAMCMSGYTVAGVPLAVTSLSPASNNRSNGQMRQADDRRNLYVLGLPFDLTKGEFTAIFSRYGTVSHSVILATVDNASRRRGFVVMSNHMEARAALNALSRSEIKGYRIDVSWAVVQRSQGFLDGGDRAMMVSPRPPSASSMSGSDDSICDSGLVPTVADHLSVPDSQFFGARPSQAATLLVSNLPTLLFSQTVDLYPLFCPFGEIKKLDILDPAAPGQQSTISVVVQFDNVSNAQEAKDALENQVYAGYPVRLEFMSPS</sequence>
<dbReference type="AlphaFoldDB" id="S7RD05"/>
<keyword evidence="1 2" id="KW-0694">RNA-binding</keyword>
<evidence type="ECO:0000259" key="4">
    <source>
        <dbReference type="PROSITE" id="PS50102"/>
    </source>
</evidence>
<dbReference type="EMBL" id="KB469308">
    <property type="protein sequence ID" value="EPQ52085.1"/>
    <property type="molecule type" value="Genomic_DNA"/>
</dbReference>
<dbReference type="GO" id="GO:0003729">
    <property type="term" value="F:mRNA binding"/>
    <property type="evidence" value="ECO:0007669"/>
    <property type="project" value="TreeGrafter"/>
</dbReference>
<dbReference type="PANTHER" id="PTHR48025:SF1">
    <property type="entry name" value="RRM DOMAIN-CONTAINING PROTEIN"/>
    <property type="match status" value="1"/>
</dbReference>
<feature type="non-terminal residue" evidence="5">
    <location>
        <position position="260"/>
    </location>
</feature>
<evidence type="ECO:0000256" key="1">
    <source>
        <dbReference type="ARBA" id="ARBA00022884"/>
    </source>
</evidence>
<feature type="domain" description="RRM" evidence="4">
    <location>
        <begin position="178"/>
        <end position="259"/>
    </location>
</feature>
<dbReference type="InterPro" id="IPR012677">
    <property type="entry name" value="Nucleotide-bd_a/b_plait_sf"/>
</dbReference>
<feature type="compositionally biased region" description="Low complexity" evidence="3">
    <location>
        <begin position="130"/>
        <end position="146"/>
    </location>
</feature>
<dbReference type="STRING" id="670483.S7RD05"/>
<gene>
    <name evidence="5" type="ORF">GLOTRDRAFT_21866</name>
</gene>
<dbReference type="Gene3D" id="3.30.70.330">
    <property type="match status" value="2"/>
</dbReference>
<dbReference type="InterPro" id="IPR000504">
    <property type="entry name" value="RRM_dom"/>
</dbReference>
<reference evidence="5 6" key="1">
    <citation type="journal article" date="2012" name="Science">
        <title>The Paleozoic origin of enzymatic lignin decomposition reconstructed from 31 fungal genomes.</title>
        <authorList>
            <person name="Floudas D."/>
            <person name="Binder M."/>
            <person name="Riley R."/>
            <person name="Barry K."/>
            <person name="Blanchette R.A."/>
            <person name="Henrissat B."/>
            <person name="Martinez A.T."/>
            <person name="Otillar R."/>
            <person name="Spatafora J.W."/>
            <person name="Yadav J.S."/>
            <person name="Aerts A."/>
            <person name="Benoit I."/>
            <person name="Boyd A."/>
            <person name="Carlson A."/>
            <person name="Copeland A."/>
            <person name="Coutinho P.M."/>
            <person name="de Vries R.P."/>
            <person name="Ferreira P."/>
            <person name="Findley K."/>
            <person name="Foster B."/>
            <person name="Gaskell J."/>
            <person name="Glotzer D."/>
            <person name="Gorecki P."/>
            <person name="Heitman J."/>
            <person name="Hesse C."/>
            <person name="Hori C."/>
            <person name="Igarashi K."/>
            <person name="Jurgens J.A."/>
            <person name="Kallen N."/>
            <person name="Kersten P."/>
            <person name="Kohler A."/>
            <person name="Kuees U."/>
            <person name="Kumar T.K.A."/>
            <person name="Kuo A."/>
            <person name="LaButti K."/>
            <person name="Larrondo L.F."/>
            <person name="Lindquist E."/>
            <person name="Ling A."/>
            <person name="Lombard V."/>
            <person name="Lucas S."/>
            <person name="Lundell T."/>
            <person name="Martin R."/>
            <person name="McLaughlin D.J."/>
            <person name="Morgenstern I."/>
            <person name="Morin E."/>
            <person name="Murat C."/>
            <person name="Nagy L.G."/>
            <person name="Nolan M."/>
            <person name="Ohm R.A."/>
            <person name="Patyshakuliyeva A."/>
            <person name="Rokas A."/>
            <person name="Ruiz-Duenas F.J."/>
            <person name="Sabat G."/>
            <person name="Salamov A."/>
            <person name="Samejima M."/>
            <person name="Schmutz J."/>
            <person name="Slot J.C."/>
            <person name="St John F."/>
            <person name="Stenlid J."/>
            <person name="Sun H."/>
            <person name="Sun S."/>
            <person name="Syed K."/>
            <person name="Tsang A."/>
            <person name="Wiebenga A."/>
            <person name="Young D."/>
            <person name="Pisabarro A."/>
            <person name="Eastwood D.C."/>
            <person name="Martin F."/>
            <person name="Cullen D."/>
            <person name="Grigoriev I.V."/>
            <person name="Hibbett D.S."/>
        </authorList>
    </citation>
    <scope>NUCLEOTIDE SEQUENCE [LARGE SCALE GENOMIC DNA]</scope>
    <source>
        <strain evidence="5 6">ATCC 11539</strain>
    </source>
</reference>
<feature type="non-terminal residue" evidence="5">
    <location>
        <position position="1"/>
    </location>
</feature>
<proteinExistence type="predicted"/>
<organism evidence="5 6">
    <name type="scientific">Gloeophyllum trabeum (strain ATCC 11539 / FP-39264 / Madison 617)</name>
    <name type="common">Brown rot fungus</name>
    <dbReference type="NCBI Taxonomy" id="670483"/>
    <lineage>
        <taxon>Eukaryota</taxon>
        <taxon>Fungi</taxon>
        <taxon>Dikarya</taxon>
        <taxon>Basidiomycota</taxon>
        <taxon>Agaricomycotina</taxon>
        <taxon>Agaricomycetes</taxon>
        <taxon>Gloeophyllales</taxon>
        <taxon>Gloeophyllaceae</taxon>
        <taxon>Gloeophyllum</taxon>
    </lineage>
</organism>
<dbReference type="GO" id="GO:0005634">
    <property type="term" value="C:nucleus"/>
    <property type="evidence" value="ECO:0007669"/>
    <property type="project" value="TreeGrafter"/>
</dbReference>
<feature type="domain" description="RRM" evidence="4">
    <location>
        <begin position="39"/>
        <end position="116"/>
    </location>
</feature>
<dbReference type="PANTHER" id="PTHR48025">
    <property type="entry name" value="OS02G0815200 PROTEIN"/>
    <property type="match status" value="1"/>
</dbReference>
<name>S7RD05_GLOTA</name>
<dbReference type="OrthoDB" id="6159137at2759"/>
<dbReference type="InterPro" id="IPR035979">
    <property type="entry name" value="RBD_domain_sf"/>
</dbReference>
<dbReference type="HOGENOM" id="CLU_051381_0_0_1"/>
<dbReference type="SUPFAM" id="SSF54928">
    <property type="entry name" value="RNA-binding domain, RBD"/>
    <property type="match status" value="1"/>
</dbReference>
<protein>
    <recommendedName>
        <fullName evidence="4">RRM domain-containing protein</fullName>
    </recommendedName>
</protein>
<dbReference type="CDD" id="cd00590">
    <property type="entry name" value="RRM_SF"/>
    <property type="match status" value="1"/>
</dbReference>
<feature type="region of interest" description="Disordered" evidence="3">
    <location>
        <begin position="127"/>
        <end position="146"/>
    </location>
</feature>
<dbReference type="Pfam" id="PF00076">
    <property type="entry name" value="RRM_1"/>
    <property type="match status" value="2"/>
</dbReference>
<evidence type="ECO:0000313" key="5">
    <source>
        <dbReference type="EMBL" id="EPQ52085.1"/>
    </source>
</evidence>
<dbReference type="SMART" id="SM00360">
    <property type="entry name" value="RRM"/>
    <property type="match status" value="2"/>
</dbReference>
<dbReference type="RefSeq" id="XP_007869149.1">
    <property type="nucleotide sequence ID" value="XM_007870958.1"/>
</dbReference>
<dbReference type="eggNOG" id="ENOG502S8U9">
    <property type="taxonomic scope" value="Eukaryota"/>
</dbReference>
<dbReference type="PROSITE" id="PS50102">
    <property type="entry name" value="RRM"/>
    <property type="match status" value="2"/>
</dbReference>
<dbReference type="OMA" id="LCMTGYN"/>
<evidence type="ECO:0000313" key="6">
    <source>
        <dbReference type="Proteomes" id="UP000030669"/>
    </source>
</evidence>
<dbReference type="KEGG" id="gtr:GLOTRDRAFT_21866"/>
<keyword evidence="6" id="KW-1185">Reference proteome</keyword>